<proteinExistence type="predicted"/>
<feature type="region of interest" description="Disordered" evidence="1">
    <location>
        <begin position="121"/>
        <end position="205"/>
    </location>
</feature>
<evidence type="ECO:0000256" key="1">
    <source>
        <dbReference type="SAM" id="MobiDB-lite"/>
    </source>
</evidence>
<protein>
    <submittedName>
        <fullName evidence="2">Uncharacterized protein</fullName>
    </submittedName>
</protein>
<dbReference type="Proteomes" id="UP001472866">
    <property type="component" value="Chromosome 13"/>
</dbReference>
<evidence type="ECO:0000313" key="2">
    <source>
        <dbReference type="EMBL" id="WZN65702.1"/>
    </source>
</evidence>
<sequence length="591" mass="63305">MAERNPLGADASLSGGLTSPATNASLSGPWAFLVQNAETGVRQQLRVDADAVQLFDTKGNPVADKSFGWSSIKRWAAEQNNVFLFSARMEGGLVDLRLHCDDASAIANACNKGVKLAVAKHKEKQMKKRQLPTVTEEGESEGEGDGGNGDSGQTPPKQVVIRPKVKLLYGRDPKPRAAASPAVGVTPEKEKKKKKSSAPASGNSELWAGNLREKAGSRFSIMTRTKKWFVLKSNGKLRGYHVDPVSGDKKLQSIFTVTKSMMIGANTNGNKVVSMEVDDESKPLGQRGRELQVEAESLDEADKLAKALAFCLSAGEREKRPAEPAGGAVKPKPTSPAPPRAPLADQGAGEDEGSSSSSERGEDCDDDQDRGEVASPPKSNLKTLRQRNSLLGSSPLMADSLLGGDQVLPRSLALPRPEAAEAAAMVEAATPASSSEEEEDDSPIGKEIPDVRAPAAHAAPSPSPSPSAQHLAEGLGQMQQLLIEQLAKRVDQLEGELRAQRGQIGAVEERQREQAMRPAPQPQRPAADPSAAMENFQQWGEIELLGTRMDRLEYQFEDLKVSFNAIVNDLTQNLMSIRDVLIVSSPRKDGA</sequence>
<feature type="compositionally biased region" description="Low complexity" evidence="1">
    <location>
        <begin position="418"/>
        <end position="434"/>
    </location>
</feature>
<feature type="region of interest" description="Disordered" evidence="1">
    <location>
        <begin position="317"/>
        <end position="387"/>
    </location>
</feature>
<dbReference type="AlphaFoldDB" id="A0AAX4PII1"/>
<dbReference type="EMBL" id="CP151513">
    <property type="protein sequence ID" value="WZN65702.1"/>
    <property type="molecule type" value="Genomic_DNA"/>
</dbReference>
<feature type="region of interest" description="Disordered" evidence="1">
    <location>
        <begin position="501"/>
        <end position="531"/>
    </location>
</feature>
<feature type="compositionally biased region" description="Basic residues" evidence="1">
    <location>
        <begin position="121"/>
        <end position="130"/>
    </location>
</feature>
<feature type="compositionally biased region" description="Polar residues" evidence="1">
    <location>
        <begin position="377"/>
        <end position="387"/>
    </location>
</feature>
<organism evidence="2 3">
    <name type="scientific">Chloropicon roscoffensis</name>
    <dbReference type="NCBI Taxonomy" id="1461544"/>
    <lineage>
        <taxon>Eukaryota</taxon>
        <taxon>Viridiplantae</taxon>
        <taxon>Chlorophyta</taxon>
        <taxon>Chloropicophyceae</taxon>
        <taxon>Chloropicales</taxon>
        <taxon>Chloropicaceae</taxon>
        <taxon>Chloropicon</taxon>
    </lineage>
</organism>
<evidence type="ECO:0000313" key="3">
    <source>
        <dbReference type="Proteomes" id="UP001472866"/>
    </source>
</evidence>
<reference evidence="2 3" key="1">
    <citation type="submission" date="2024-03" db="EMBL/GenBank/DDBJ databases">
        <title>Complete genome sequence of the green alga Chloropicon roscoffensis RCC1871.</title>
        <authorList>
            <person name="Lemieux C."/>
            <person name="Pombert J.-F."/>
            <person name="Otis C."/>
            <person name="Turmel M."/>
        </authorList>
    </citation>
    <scope>NUCLEOTIDE SEQUENCE [LARGE SCALE GENOMIC DNA]</scope>
    <source>
        <strain evidence="2 3">RCC1871</strain>
    </source>
</reference>
<gene>
    <name evidence="2" type="ORF">HKI87_13g72640</name>
</gene>
<name>A0AAX4PII1_9CHLO</name>
<keyword evidence="3" id="KW-1185">Reference proteome</keyword>
<accession>A0AAX4PII1</accession>
<feature type="region of interest" description="Disordered" evidence="1">
    <location>
        <begin position="418"/>
        <end position="472"/>
    </location>
</feature>